<name>A0A812SM85_SYMPI</name>
<dbReference type="OrthoDB" id="446237at2759"/>
<dbReference type="EMBL" id="CAJNIZ010026247">
    <property type="protein sequence ID" value="CAE7490455.1"/>
    <property type="molecule type" value="Genomic_DNA"/>
</dbReference>
<sequence length="697" mass="78115">MAQWDEYSWRSSMATTGAATTSQYLFSWPGKRHETLYASLASGEIYKVDNDTDNIAEDEVYGIWPQVEQADSEEIKQFVDTGSFKKVRVSSISSDTVIIDSVWIRKWKRYPDGSRKVKSRLCARGCFDNQRDTLSTRSTMATRLSQRLLVSTAVNHDHDTESWDVSGAFLKGLTFEKVRELLASRGITSPVRKVVIIAPANVWRHLAKFDASFRVDYECLDEWALLCIKPVYGLNDAPLAWQLCLRGHWEEQGGVPSLLDENYFIWRFADGDRASVTTHVDDCGAEGKRKWLDEQYQLLVKKFGKVTRQTLPFTHCGVVYRRIPDGICMEQDDFCSKLKTVDIDPSRGDSDSLTATELTSFRSVLGALLWLTATRLDLIAEVCILQSMVTKATIGHLKQANQVVRKAQSEIGQGLGLYFRKLRPPFRLACIHDSSAAGSVRQCAQEGIMILLMEDHLRDFNSHEEVMEDHQTHLMGGKCHVLWAHGAKAKRVSYSTSHAETLAAVSCMETSTLVAVRLGELLYTPKAPTVQSLLLLQEGGVPELPCDGYTDCKDLWELASGSTSVAQDKTQRLPDFPAGSALTPTESMLSDALTKGMLAPQMMGVLSSGVVQFFNEAKHKMTLRRVPKVMVVTEEHLNRTDKELIRDLRVSTSATVLVLLDGDRCRRNDYFGDHESVSFGQFHLRACEFYLSYLGAG</sequence>
<protein>
    <submittedName>
        <fullName evidence="1">ACBD6 protein</fullName>
    </submittedName>
</protein>
<organism evidence="1 2">
    <name type="scientific">Symbiodinium pilosum</name>
    <name type="common">Dinoflagellate</name>
    <dbReference type="NCBI Taxonomy" id="2952"/>
    <lineage>
        <taxon>Eukaryota</taxon>
        <taxon>Sar</taxon>
        <taxon>Alveolata</taxon>
        <taxon>Dinophyceae</taxon>
        <taxon>Suessiales</taxon>
        <taxon>Symbiodiniaceae</taxon>
        <taxon>Symbiodinium</taxon>
    </lineage>
</organism>
<proteinExistence type="predicted"/>
<reference evidence="1" key="1">
    <citation type="submission" date="2021-02" db="EMBL/GenBank/DDBJ databases">
        <authorList>
            <person name="Dougan E. K."/>
            <person name="Rhodes N."/>
            <person name="Thang M."/>
            <person name="Chan C."/>
        </authorList>
    </citation>
    <scope>NUCLEOTIDE SEQUENCE</scope>
</reference>
<evidence type="ECO:0000313" key="2">
    <source>
        <dbReference type="Proteomes" id="UP000649617"/>
    </source>
</evidence>
<dbReference type="Proteomes" id="UP000649617">
    <property type="component" value="Unassembled WGS sequence"/>
</dbReference>
<evidence type="ECO:0000313" key="1">
    <source>
        <dbReference type="EMBL" id="CAE7490455.1"/>
    </source>
</evidence>
<gene>
    <name evidence="1" type="primary">ACBD6</name>
    <name evidence="1" type="ORF">SPIL2461_LOCUS12639</name>
</gene>
<keyword evidence="2" id="KW-1185">Reference proteome</keyword>
<accession>A0A812SM85</accession>
<dbReference type="AlphaFoldDB" id="A0A812SM85"/>
<comment type="caution">
    <text evidence="1">The sequence shown here is derived from an EMBL/GenBank/DDBJ whole genome shotgun (WGS) entry which is preliminary data.</text>
</comment>